<dbReference type="AlphaFoldDB" id="A0A376U7H0"/>
<protein>
    <submittedName>
        <fullName evidence="2">SirA family protein</fullName>
    </submittedName>
</protein>
<evidence type="ECO:0000313" key="3">
    <source>
        <dbReference type="Proteomes" id="UP000254079"/>
    </source>
</evidence>
<accession>A0A376U7H0</accession>
<keyword evidence="1" id="KW-1133">Transmembrane helix</keyword>
<evidence type="ECO:0000313" key="2">
    <source>
        <dbReference type="EMBL" id="STI85315.1"/>
    </source>
</evidence>
<evidence type="ECO:0000256" key="1">
    <source>
        <dbReference type="SAM" id="Phobius"/>
    </source>
</evidence>
<feature type="transmembrane region" description="Helical" evidence="1">
    <location>
        <begin position="75"/>
        <end position="96"/>
    </location>
</feature>
<gene>
    <name evidence="2" type="ORF">NCTC8622_04400</name>
</gene>
<dbReference type="Proteomes" id="UP000254079">
    <property type="component" value="Unassembled WGS sequence"/>
</dbReference>
<organism evidence="2 3">
    <name type="scientific">Escherichia coli</name>
    <dbReference type="NCBI Taxonomy" id="562"/>
    <lineage>
        <taxon>Bacteria</taxon>
        <taxon>Pseudomonadati</taxon>
        <taxon>Pseudomonadota</taxon>
        <taxon>Gammaproteobacteria</taxon>
        <taxon>Enterobacterales</taxon>
        <taxon>Enterobacteriaceae</taxon>
        <taxon>Escherichia</taxon>
    </lineage>
</organism>
<dbReference type="SUPFAM" id="SSF64307">
    <property type="entry name" value="SirA-like"/>
    <property type="match status" value="1"/>
</dbReference>
<keyword evidence="1" id="KW-0472">Membrane</keyword>
<reference evidence="2 3" key="1">
    <citation type="submission" date="2018-06" db="EMBL/GenBank/DDBJ databases">
        <authorList>
            <consortium name="Pathogen Informatics"/>
            <person name="Doyle S."/>
        </authorList>
    </citation>
    <scope>NUCLEOTIDE SEQUENCE [LARGE SCALE GENOMIC DNA]</scope>
    <source>
        <strain evidence="2 3">NCTC8622</strain>
    </source>
</reference>
<name>A0A376U7H0_ECOLX</name>
<keyword evidence="1" id="KW-0812">Transmembrane</keyword>
<dbReference type="EMBL" id="UGCP01000002">
    <property type="protein sequence ID" value="STI85315.1"/>
    <property type="molecule type" value="Genomic_DNA"/>
</dbReference>
<dbReference type="InterPro" id="IPR036868">
    <property type="entry name" value="TusA-like_sf"/>
</dbReference>
<proteinExistence type="predicted"/>
<sequence>MASGDELVIEFDCTQATEAIPQWAAEEGHAITDYQQIGDAAWEHHRSKSLTQHCPPPYQRRRLQTRRSLPRTAKALLTAPLFFVIGILLCQHLQFICITL</sequence>
<dbReference type="Gene3D" id="3.30.110.40">
    <property type="entry name" value="TusA-like domain"/>
    <property type="match status" value="1"/>
</dbReference>